<reference evidence="3" key="1">
    <citation type="journal article" date="2009" name="PLoS Genet.">
        <title>Sequencing, mapping, and analysis of 27,455 maize full-length cDNAs.</title>
        <authorList>
            <person name="Soderlund C."/>
            <person name="Descour A."/>
            <person name="Kudrna D."/>
            <person name="Bomhoff M."/>
            <person name="Boyd L."/>
            <person name="Currie J."/>
            <person name="Angelova A."/>
            <person name="Collura K."/>
            <person name="Wissotski M."/>
            <person name="Ashley E."/>
            <person name="Morrow D."/>
            <person name="Fernandes J."/>
            <person name="Walbot V."/>
            <person name="Yu Y."/>
        </authorList>
    </citation>
    <scope>NUCLEOTIDE SEQUENCE</scope>
    <source>
        <strain evidence="3">B73</strain>
    </source>
</reference>
<dbReference type="InterPro" id="IPR036063">
    <property type="entry name" value="Smr_dom_sf"/>
</dbReference>
<reference evidence="4" key="4">
    <citation type="submission" date="2021-05" db="UniProtKB">
        <authorList>
            <consortium name="EnsemblPlants"/>
        </authorList>
    </citation>
    <scope>IDENTIFICATION</scope>
    <source>
        <strain evidence="4">cv. B73</strain>
    </source>
</reference>
<evidence type="ECO:0007829" key="6">
    <source>
        <dbReference type="PeptideAtlas" id="C0P868"/>
    </source>
</evidence>
<dbReference type="InterPro" id="IPR002625">
    <property type="entry name" value="Smr_dom"/>
</dbReference>
<dbReference type="Pfam" id="PF07145">
    <property type="entry name" value="PAM2"/>
    <property type="match status" value="1"/>
</dbReference>
<dbReference type="EnsemblPlants" id="Zm00001eb005950_T004">
    <property type="protein sequence ID" value="Zm00001eb005950_P004"/>
    <property type="gene ID" value="Zm00001eb005950"/>
</dbReference>
<feature type="region of interest" description="Disordered" evidence="1">
    <location>
        <begin position="27"/>
        <end position="69"/>
    </location>
</feature>
<dbReference type="Proteomes" id="UP000007305">
    <property type="component" value="Chromosome 1"/>
</dbReference>
<dbReference type="EnsemblPlants" id="Zm00001eb005950_T001">
    <property type="protein sequence ID" value="Zm00001eb005950_P001"/>
    <property type="gene ID" value="Zm00001eb005950"/>
</dbReference>
<dbReference type="GeneID" id="100279000"/>
<keyword evidence="6" id="KW-1267">Proteomics identification</keyword>
<dbReference type="Gramene" id="Zm00001eb005950_T004">
    <property type="protein sequence ID" value="Zm00001eb005950_P004"/>
    <property type="gene ID" value="Zm00001eb005950"/>
</dbReference>
<gene>
    <name evidence="4" type="primary">LOC100279000</name>
</gene>
<dbReference type="AlphaFoldDB" id="C0P868"/>
<dbReference type="Gene3D" id="3.30.1370.110">
    <property type="match status" value="1"/>
</dbReference>
<sequence>MSIEERKISMISKSTALNPNAEEFVPSSLRSFSDSSKKSDATMIVSGSSKESSTDKPESILRSNSDEEAHQYWQQQLPDDITPDFKVLGQDESPGPDSLSLTGLSINDGIDTSIFSPNQTLGVQHHASPFIRDKLNTRPKINLSGPTYMDERSQAAILSPTAGSMSPNAAPWVKNLRNGGHYNTSRRDATASHYNGDSSIGASLHNLTDAYHGSRRSLSTTMDIMSQLESKVDGRLNQNLRSLSFGNSSPPSPASYAQNGLGNYSNEAFGLPNSPYRSHSAILADDIVSPSAGREHISLDVPRGRYKTTSLPVPGLGSSRGSQVLGGPYNGNHDMISTNTLQNMAGIQTGAAWLETDAAANTYLESKDEVHDFASLRHAVLEQQDRQAFLMGNNPLAKDLTLKELYSIQSRLAQEKARETTYRQRFQIPELQGLIQEQNPPIDLCGLHISEAMHVLNYELNNRRKIVRSTGRRLQAMIISSARTPARLTAAVEQYLMEHGLQYTQAQPGLFRVLL</sequence>
<evidence type="ECO:0000256" key="1">
    <source>
        <dbReference type="SAM" id="MobiDB-lite"/>
    </source>
</evidence>
<accession>C0P868</accession>
<dbReference type="RefSeq" id="NP_001347857.1">
    <property type="nucleotide sequence ID" value="NM_001360928.1"/>
</dbReference>
<evidence type="ECO:0000313" key="4">
    <source>
        <dbReference type="EnsemblPlants" id="Zm00001eb005950_P001"/>
    </source>
</evidence>
<dbReference type="SUPFAM" id="SSF160443">
    <property type="entry name" value="SMR domain-like"/>
    <property type="match status" value="1"/>
</dbReference>
<name>C0P868_MAIZE</name>
<evidence type="ECO:0000313" key="3">
    <source>
        <dbReference type="EMBL" id="ACN29184.1"/>
    </source>
</evidence>
<dbReference type="InterPro" id="IPR053242">
    <property type="entry name" value="PAM2-like_domain"/>
</dbReference>
<dbReference type="InterPro" id="IPR009818">
    <property type="entry name" value="PAM2_motif"/>
</dbReference>
<reference evidence="4" key="3">
    <citation type="submission" date="2019-07" db="EMBL/GenBank/DDBJ databases">
        <authorList>
            <person name="Seetharam A."/>
            <person name="Woodhouse M."/>
            <person name="Cannon E."/>
        </authorList>
    </citation>
    <scope>NUCLEOTIDE SEQUENCE [LARGE SCALE GENOMIC DNA]</scope>
    <source>
        <strain evidence="4">cv. B73</strain>
    </source>
</reference>
<dbReference type="Gramene" id="Zm00001eb005950_T001">
    <property type="protein sequence ID" value="Zm00001eb005950_P001"/>
    <property type="gene ID" value="Zm00001eb005950"/>
</dbReference>
<dbReference type="KEGG" id="zma:100279000"/>
<dbReference type="PROSITE" id="PS50828">
    <property type="entry name" value="SMR"/>
    <property type="match status" value="1"/>
</dbReference>
<evidence type="ECO:0000259" key="2">
    <source>
        <dbReference type="PROSITE" id="PS50828"/>
    </source>
</evidence>
<dbReference type="OrthoDB" id="3231855at2759"/>
<feature type="domain" description="Smr" evidence="2">
    <location>
        <begin position="442"/>
        <end position="515"/>
    </location>
</feature>
<feature type="compositionally biased region" description="Basic and acidic residues" evidence="1">
    <location>
        <begin position="52"/>
        <end position="69"/>
    </location>
</feature>
<organism evidence="3">
    <name type="scientific">Zea mays</name>
    <name type="common">Maize</name>
    <dbReference type="NCBI Taxonomy" id="4577"/>
    <lineage>
        <taxon>Eukaryota</taxon>
        <taxon>Viridiplantae</taxon>
        <taxon>Streptophyta</taxon>
        <taxon>Embryophyta</taxon>
        <taxon>Tracheophyta</taxon>
        <taxon>Spermatophyta</taxon>
        <taxon>Magnoliopsida</taxon>
        <taxon>Liliopsida</taxon>
        <taxon>Poales</taxon>
        <taxon>Poaceae</taxon>
        <taxon>PACMAD clade</taxon>
        <taxon>Panicoideae</taxon>
        <taxon>Andropogonodae</taxon>
        <taxon>Andropogoneae</taxon>
        <taxon>Tripsacinae</taxon>
        <taxon>Zea</taxon>
    </lineage>
</organism>
<dbReference type="PANTHER" id="PTHR46651:SF2">
    <property type="entry name" value="ATAXIN-2 C-TERMINAL REGION FAMILY PROTEIN, EXPRESSED"/>
    <property type="match status" value="1"/>
</dbReference>
<keyword evidence="5" id="KW-1185">Reference proteome</keyword>
<dbReference type="EMBL" id="BT064487">
    <property type="protein sequence ID" value="ACN29184.1"/>
    <property type="molecule type" value="mRNA"/>
</dbReference>
<protein>
    <recommendedName>
        <fullName evidence="2">Smr domain-containing protein</fullName>
    </recommendedName>
</protein>
<dbReference type="ExpressionAtlas" id="C0P868">
    <property type="expression patterns" value="baseline and differential"/>
</dbReference>
<dbReference type="PANTHER" id="PTHR46651">
    <property type="entry name" value="POLYADENYLATE-BINDING PROTEIN-INTERACTING PROTEIN 7"/>
    <property type="match status" value="1"/>
</dbReference>
<dbReference type="RefSeq" id="XP_035821897.1">
    <property type="nucleotide sequence ID" value="XM_035966004.1"/>
</dbReference>
<reference evidence="5" key="2">
    <citation type="submission" date="2015-12" db="EMBL/GenBank/DDBJ databases">
        <title>Update maize B73 reference genome by single molecule sequencing technologies.</title>
        <authorList>
            <consortium name="Maize Genome Sequencing Project"/>
            <person name="Ware D."/>
        </authorList>
    </citation>
    <scope>NUCLEOTIDE SEQUENCE [LARGE SCALE GENOMIC DNA]</scope>
    <source>
        <strain evidence="5">cv. B73</strain>
    </source>
</reference>
<evidence type="ECO:0000313" key="5">
    <source>
        <dbReference type="Proteomes" id="UP000007305"/>
    </source>
</evidence>
<proteinExistence type="evidence at protein level"/>
<dbReference type="RefSeq" id="XP_008672294.1">
    <property type="nucleotide sequence ID" value="XM_008674072.4"/>
</dbReference>